<dbReference type="EMBL" id="CAJPIZ010000452">
    <property type="protein sequence ID" value="CAG2101471.1"/>
    <property type="molecule type" value="Genomic_DNA"/>
</dbReference>
<organism evidence="5">
    <name type="scientific">Medioppia subpectinata</name>
    <dbReference type="NCBI Taxonomy" id="1979941"/>
    <lineage>
        <taxon>Eukaryota</taxon>
        <taxon>Metazoa</taxon>
        <taxon>Ecdysozoa</taxon>
        <taxon>Arthropoda</taxon>
        <taxon>Chelicerata</taxon>
        <taxon>Arachnida</taxon>
        <taxon>Acari</taxon>
        <taxon>Acariformes</taxon>
        <taxon>Sarcoptiformes</taxon>
        <taxon>Oribatida</taxon>
        <taxon>Brachypylina</taxon>
        <taxon>Oppioidea</taxon>
        <taxon>Oppiidae</taxon>
        <taxon>Medioppia</taxon>
    </lineage>
</organism>
<dbReference type="SUPFAM" id="SSF49854">
    <property type="entry name" value="Spermadhesin, CUB domain"/>
    <property type="match status" value="3"/>
</dbReference>
<gene>
    <name evidence="5" type="ORF">OSB1V03_LOCUS1518</name>
</gene>
<evidence type="ECO:0000313" key="5">
    <source>
        <dbReference type="EMBL" id="CAD7621041.1"/>
    </source>
</evidence>
<reference evidence="5" key="1">
    <citation type="submission" date="2020-11" db="EMBL/GenBank/DDBJ databases">
        <authorList>
            <person name="Tran Van P."/>
        </authorList>
    </citation>
    <scope>NUCLEOTIDE SEQUENCE</scope>
</reference>
<sequence>MEGPGYPIAYYNNIQCGWTVRVPHNHAIAVQFIEFETEKSDYLTMRCMSDTKPYHYWARSGRTKPSNLLTIGNTIDSTYGLMDVLFESDDRTTARGFKIAYKAITLVAMNGDRMSGLLDYDSIRDRFVWFDPKKRKFIAQSATNKHEIDVGDGEPNSLAIDWIHDLLYWLDTKHRAIKVLSFSDPHSLYTIHNTGTETPRDLVLNLITGALVWSNIGFEANIMQTHLDGSNRTLVYDSGRHAMHLTVDYGSKQYYFIDRTDHSLYSIDFWGKNETFIMKSVTLFDPIVSSLQVFGNDLYFNHEFFLLRVPDIQLGIERAQPNTGSVDNPCDQSKCSQLCLPSGGNNRQALKRDLIKNTPDLRLNPGIALRDIDDNENKCNKTLTNDVDSIDVLFWPNNTNNNQECEWSIQVPTHRVILFKITDISVNLNSTELIIYNGPNDTYPVLRRLYNIPEYSALNPYLEFLSSGNTILSDEPGRILMQYSAQNYTGGCIKNLTNDAGNITIWGDFDTYPCSWYLTVSPNMAIMFKFSDSNVDVTMMNVYDVIGNYTTLNLILLLSIGLLWSDPGITTIMATDSAILRANSNKVKIMTMNSNHVSKLMDCDSVGERVVWFDPKKRQFIAKFGNNRLGIDVGDGEPNSLAIDWIHDLLYWLDSKDRTIKVLRFSDPNSIYTIYYTDTEMSRDLVLNIVTGALVWSNIGFEVNIVQTHLDGSNRTVVYDSGRHAMHLTVNYGSKQYYFIDRTDHSLYSIDFWGKNETFIMKSRKLFDPIVSSLQVFGNDLYFAHEMLILRVPDIQLDLSQRTNTGLVDNSCDQSKCSQLCLPSGGNNRQALKRDLMRNTPDLRQNPGIALRDIDDNENIDRIECNQTLTGDGDRINVQFTPNTTLNNQECYWNIQVPHDMVIIVNSIFIRTKNTSDVLIIYNGANDTLPYVQFWTGLSSFDGRCPVSSSVLKLDIEVSLYVWYWLTIKATQKR</sequence>
<evidence type="ECO:0000259" key="4">
    <source>
        <dbReference type="PROSITE" id="PS01180"/>
    </source>
</evidence>
<dbReference type="Gene3D" id="2.60.120.290">
    <property type="entry name" value="Spermadhesin, CUB domain"/>
    <property type="match status" value="3"/>
</dbReference>
<keyword evidence="1" id="KW-0245">EGF-like domain</keyword>
<evidence type="ECO:0000313" key="6">
    <source>
        <dbReference type="Proteomes" id="UP000759131"/>
    </source>
</evidence>
<evidence type="ECO:0000256" key="2">
    <source>
        <dbReference type="ARBA" id="ARBA00023157"/>
    </source>
</evidence>
<dbReference type="EMBL" id="OC855027">
    <property type="protein sequence ID" value="CAD7621041.1"/>
    <property type="molecule type" value="Genomic_DNA"/>
</dbReference>
<comment type="caution">
    <text evidence="3">Lacks conserved residue(s) required for the propagation of feature annotation.</text>
</comment>
<dbReference type="SUPFAM" id="SSF63825">
    <property type="entry name" value="YWTD domain"/>
    <property type="match status" value="2"/>
</dbReference>
<protein>
    <recommendedName>
        <fullName evidence="4">CUB domain-containing protein</fullName>
    </recommendedName>
</protein>
<evidence type="ECO:0000256" key="1">
    <source>
        <dbReference type="ARBA" id="ARBA00022536"/>
    </source>
</evidence>
<dbReference type="OrthoDB" id="382013at2759"/>
<dbReference type="PANTHER" id="PTHR46513">
    <property type="entry name" value="VITELLOGENIN RECEPTOR-LIKE PROTEIN-RELATED-RELATED"/>
    <property type="match status" value="1"/>
</dbReference>
<feature type="domain" description="CUB" evidence="4">
    <location>
        <begin position="1"/>
        <end position="104"/>
    </location>
</feature>
<dbReference type="AlphaFoldDB" id="A0A7R9PU74"/>
<dbReference type="SMART" id="SM00042">
    <property type="entry name" value="CUB"/>
    <property type="match status" value="1"/>
</dbReference>
<dbReference type="InterPro" id="IPR035914">
    <property type="entry name" value="Sperma_CUB_dom_sf"/>
</dbReference>
<dbReference type="InterPro" id="IPR011042">
    <property type="entry name" value="6-blade_b-propeller_TolB-like"/>
</dbReference>
<dbReference type="InterPro" id="IPR000859">
    <property type="entry name" value="CUB_dom"/>
</dbReference>
<proteinExistence type="predicted"/>
<dbReference type="InterPro" id="IPR050778">
    <property type="entry name" value="Cueball_EGF_LRP_Nidogen"/>
</dbReference>
<dbReference type="Proteomes" id="UP000759131">
    <property type="component" value="Unassembled WGS sequence"/>
</dbReference>
<dbReference type="SMART" id="SM00135">
    <property type="entry name" value="LY"/>
    <property type="match status" value="5"/>
</dbReference>
<keyword evidence="6" id="KW-1185">Reference proteome</keyword>
<evidence type="ECO:0000256" key="3">
    <source>
        <dbReference type="PROSITE-ProRule" id="PRU00059"/>
    </source>
</evidence>
<dbReference type="PROSITE" id="PS01180">
    <property type="entry name" value="CUB"/>
    <property type="match status" value="1"/>
</dbReference>
<accession>A0A7R9PU74</accession>
<dbReference type="Gene3D" id="2.120.10.30">
    <property type="entry name" value="TolB, C-terminal domain"/>
    <property type="match status" value="2"/>
</dbReference>
<dbReference type="InterPro" id="IPR000033">
    <property type="entry name" value="LDLR_classB_rpt"/>
</dbReference>
<dbReference type="Pfam" id="PF00431">
    <property type="entry name" value="CUB"/>
    <property type="match status" value="2"/>
</dbReference>
<keyword evidence="2" id="KW-1015">Disulfide bond</keyword>
<name>A0A7R9PU74_9ACAR</name>
<dbReference type="CDD" id="cd00041">
    <property type="entry name" value="CUB"/>
    <property type="match status" value="2"/>
</dbReference>